<feature type="compositionally biased region" description="Basic and acidic residues" evidence="1">
    <location>
        <begin position="428"/>
        <end position="446"/>
    </location>
</feature>
<feature type="compositionally biased region" description="Low complexity" evidence="1">
    <location>
        <begin position="590"/>
        <end position="611"/>
    </location>
</feature>
<feature type="compositionally biased region" description="Basic residues" evidence="1">
    <location>
        <begin position="867"/>
        <end position="877"/>
    </location>
</feature>
<dbReference type="EMBL" id="KZ858948">
    <property type="protein sequence ID" value="RDW28958.1"/>
    <property type="molecule type" value="Genomic_DNA"/>
</dbReference>
<proteinExistence type="predicted"/>
<feature type="compositionally biased region" description="Low complexity" evidence="1">
    <location>
        <begin position="1052"/>
        <end position="1063"/>
    </location>
</feature>
<feature type="region of interest" description="Disordered" evidence="1">
    <location>
        <begin position="533"/>
        <end position="1088"/>
    </location>
</feature>
<feature type="compositionally biased region" description="Low complexity" evidence="1">
    <location>
        <begin position="964"/>
        <end position="975"/>
    </location>
</feature>
<feature type="compositionally biased region" description="Low complexity" evidence="1">
    <location>
        <begin position="74"/>
        <end position="87"/>
    </location>
</feature>
<feature type="compositionally biased region" description="Basic and acidic residues" evidence="1">
    <location>
        <begin position="1076"/>
        <end position="1086"/>
    </location>
</feature>
<dbReference type="AlphaFoldDB" id="A0A371CF94"/>
<feature type="compositionally biased region" description="Basic and acidic residues" evidence="1">
    <location>
        <begin position="903"/>
        <end position="926"/>
    </location>
</feature>
<feature type="compositionally biased region" description="Acidic residues" evidence="1">
    <location>
        <begin position="357"/>
        <end position="366"/>
    </location>
</feature>
<feature type="compositionally biased region" description="Polar residues" evidence="1">
    <location>
        <begin position="27"/>
        <end position="38"/>
    </location>
</feature>
<feature type="compositionally biased region" description="Polar residues" evidence="1">
    <location>
        <begin position="695"/>
        <end position="707"/>
    </location>
</feature>
<feature type="compositionally biased region" description="Basic and acidic residues" evidence="1">
    <location>
        <begin position="13"/>
        <end position="26"/>
    </location>
</feature>
<evidence type="ECO:0000313" key="2">
    <source>
        <dbReference type="EMBL" id="RDW28958.1"/>
    </source>
</evidence>
<feature type="compositionally biased region" description="Basic and acidic residues" evidence="1">
    <location>
        <begin position="976"/>
        <end position="1025"/>
    </location>
</feature>
<dbReference type="VEuPathDB" id="FungiDB:YALI1_B28268g"/>
<gene>
    <name evidence="2" type="ORF">B0I71DRAFT_162148</name>
</gene>
<feature type="compositionally biased region" description="Basic and acidic residues" evidence="1">
    <location>
        <begin position="374"/>
        <end position="401"/>
    </location>
</feature>
<feature type="compositionally biased region" description="Basic and acidic residues" evidence="1">
    <location>
        <begin position="533"/>
        <end position="564"/>
    </location>
</feature>
<organism evidence="2 3">
    <name type="scientific">Yarrowia lipolytica</name>
    <name type="common">Candida lipolytica</name>
    <dbReference type="NCBI Taxonomy" id="4952"/>
    <lineage>
        <taxon>Eukaryota</taxon>
        <taxon>Fungi</taxon>
        <taxon>Dikarya</taxon>
        <taxon>Ascomycota</taxon>
        <taxon>Saccharomycotina</taxon>
        <taxon>Dipodascomycetes</taxon>
        <taxon>Dipodascales</taxon>
        <taxon>Dipodascales incertae sedis</taxon>
        <taxon>Yarrowia</taxon>
    </lineage>
</organism>
<feature type="compositionally biased region" description="Basic and acidic residues" evidence="1">
    <location>
        <begin position="878"/>
        <end position="893"/>
    </location>
</feature>
<feature type="region of interest" description="Disordered" evidence="1">
    <location>
        <begin position="294"/>
        <end position="471"/>
    </location>
</feature>
<feature type="compositionally biased region" description="Polar residues" evidence="1">
    <location>
        <begin position="644"/>
        <end position="681"/>
    </location>
</feature>
<feature type="compositionally biased region" description="Polar residues" evidence="1">
    <location>
        <begin position="212"/>
        <end position="233"/>
    </location>
</feature>
<accession>A0A371CF94</accession>
<feature type="compositionally biased region" description="Basic residues" evidence="1">
    <location>
        <begin position="324"/>
        <end position="339"/>
    </location>
</feature>
<dbReference type="VEuPathDB" id="FungiDB:YALI0_B21626g"/>
<feature type="region of interest" description="Disordered" evidence="1">
    <location>
        <begin position="212"/>
        <end position="265"/>
    </location>
</feature>
<dbReference type="Proteomes" id="UP000256601">
    <property type="component" value="Unassembled WGS sequence"/>
</dbReference>
<feature type="compositionally biased region" description="Low complexity" evidence="1">
    <location>
        <begin position="310"/>
        <end position="323"/>
    </location>
</feature>
<feature type="compositionally biased region" description="Basic and acidic residues" evidence="1">
    <location>
        <begin position="746"/>
        <end position="830"/>
    </location>
</feature>
<feature type="compositionally biased region" description="Low complexity" evidence="1">
    <location>
        <begin position="709"/>
        <end position="732"/>
    </location>
</feature>
<evidence type="ECO:0000313" key="3">
    <source>
        <dbReference type="Proteomes" id="UP000256601"/>
    </source>
</evidence>
<feature type="compositionally biased region" description="Basic and acidic residues" evidence="1">
    <location>
        <begin position="946"/>
        <end position="960"/>
    </location>
</feature>
<feature type="compositionally biased region" description="Polar residues" evidence="1">
    <location>
        <begin position="402"/>
        <end position="412"/>
    </location>
</feature>
<evidence type="ECO:0000256" key="1">
    <source>
        <dbReference type="SAM" id="MobiDB-lite"/>
    </source>
</evidence>
<protein>
    <submittedName>
        <fullName evidence="2">Uncharacterized protein</fullName>
    </submittedName>
</protein>
<sequence>MGAFRNLFALFRRDDRQRPRAPERAKSSSARLQSTTAGVSELGVSKTRPAVHRVQSESVPKSKTGSKRFSFRRSVSGPSPPTTSSSSIDPARPTTSPSPVKSPAAGNDSVPSLDYSFDRTFQTIEEEESLVSPAVDTRKFRESLKKELLLDLDVYDSKPSSKTVTAKSSLLFDSTDRPSSQLFDASRASQLFDSKLGTLDLSFDLDPATSPNLNSKLSQHSNTTVGLGSNSGAPSVHDSSRTPTHIPLFGSDHANPPDHTSPDLAPALDYLHLNLDMGADDTDTKTVDSIDTKTVDSQDTKTSLDTVPDSLSVTSATSSSSKSTKNKKKKAKAKAKKATTKLESSKPASPEIGSLEVDLDDDDDGLDFMAQELENMKLEMQGKRGKRESPEPAAKVEEKTAEQPTSTDSAVSISKKSSEKKKKKKKSKSGDKSDKSSKSEKSDKPDSTGSSTAPIDLTSPVATSPIDLTSPVESKLETIASTPALVDQDAIAQTREVLHMEDADGDNSAKKVDTEQVKASLVQVEDDNIGAIESDKAVKVDEEQVQHDLVEEKEAEKEAEKEKEEEKEEEEFINPSTPAKVVSEKPKEVSTPSTPVKAATPTKTASTPVKASVKTPAKDSTSSTPLKGSLVQTDDNDLPEPIPTESSAQDKTATPTESSTPIKQSLVQTDETPLKTETSARVASPVPEPIPTEPSTPKAASSKSTPIGTPLSSSITASPSKTPTTATTVTTADGELLIPPRTSSLRRPEVELAKSKSKSKEDLKKEGEPTADIKNKSDVKAEVQPETEGLKEDVKSDVTSKDEPATQPEAEAKEAAEEKLKAPVKVKPDSEPAEAEETATEPKESSPEPEDKEKASDEASNKTSVKKDKKKKKKSTKKVKEVKEATKADKETANVESRPGAVLKDDMAESKKADIDEKPEADAKAEEEAEIDSKIAQPTETDADAVDDKLEAKGEDKEVKGTQPVTETVAEAIAEAETKEPIKTEAEIREPLETEVEKPAESEKKKEAPDSKTESKEESKDEAKPVEIQSKSAKTNVENDTKDSDVAANAIPSPAATASSTPEPETKEKKKKKKKSETGEKTEKTEKKKKVVMPADAMLDGKYYVYTSYGTGIRGIMASTNNLVNILAANDLEPQIVEITVLPRARRVWRFRGTGKELPAVVKDEEVLADYKEYIRFGSMTVLSFTKISVAYASTSSLVGREL</sequence>
<feature type="compositionally biased region" description="Basic residues" evidence="1">
    <location>
        <begin position="418"/>
        <end position="427"/>
    </location>
</feature>
<reference evidence="2 3" key="1">
    <citation type="submission" date="2018-07" db="EMBL/GenBank/DDBJ databases">
        <title>Draft Genome Assemblies for Five Robust Yarrowia lipolytica Strains Exhibiting High Lipid Production and Pentose Sugar Utilization and Sugar Alcohol Secretion from Undetoxified Lignocellulosic Biomass Hydrolysates.</title>
        <authorList>
            <consortium name="DOE Joint Genome Institute"/>
            <person name="Walker C."/>
            <person name="Ryu S."/>
            <person name="Na H."/>
            <person name="Zane M."/>
            <person name="LaButti K."/>
            <person name="Lipzen A."/>
            <person name="Haridas S."/>
            <person name="Barry K."/>
            <person name="Grigoriev I.V."/>
            <person name="Quarterman J."/>
            <person name="Slininger P."/>
            <person name="Dien B."/>
            <person name="Trinh C.T."/>
        </authorList>
    </citation>
    <scope>NUCLEOTIDE SEQUENCE [LARGE SCALE GENOMIC DNA]</scope>
    <source>
        <strain evidence="2 3">YB392</strain>
    </source>
</reference>
<name>A0A371CF94_YARLL</name>
<feature type="compositionally biased region" description="Polar residues" evidence="1">
    <location>
        <begin position="618"/>
        <end position="633"/>
    </location>
</feature>
<feature type="compositionally biased region" description="Basic and acidic residues" evidence="1">
    <location>
        <begin position="840"/>
        <end position="860"/>
    </location>
</feature>
<feature type="region of interest" description="Disordered" evidence="1">
    <location>
        <begin position="13"/>
        <end position="114"/>
    </location>
</feature>